<keyword evidence="2" id="KW-0813">Transport</keyword>
<evidence type="ECO:0000256" key="4">
    <source>
        <dbReference type="ARBA" id="ARBA00022692"/>
    </source>
</evidence>
<dbReference type="Proteomes" id="UP001222932">
    <property type="component" value="Unassembled WGS sequence"/>
</dbReference>
<comment type="subcellular location">
    <subcellularLocation>
        <location evidence="1">Cell membrane</location>
        <topology evidence="1">Multi-pass membrane protein</topology>
    </subcellularLocation>
</comment>
<feature type="transmembrane region" description="Helical" evidence="8">
    <location>
        <begin position="396"/>
        <end position="413"/>
    </location>
</feature>
<organism evidence="10 11">
    <name type="scientific">Cutaneotrichosporon spelunceum</name>
    <dbReference type="NCBI Taxonomy" id="1672016"/>
    <lineage>
        <taxon>Eukaryota</taxon>
        <taxon>Fungi</taxon>
        <taxon>Dikarya</taxon>
        <taxon>Basidiomycota</taxon>
        <taxon>Agaricomycotina</taxon>
        <taxon>Tremellomycetes</taxon>
        <taxon>Trichosporonales</taxon>
        <taxon>Trichosporonaceae</taxon>
        <taxon>Cutaneotrichosporon</taxon>
    </lineage>
</organism>
<keyword evidence="11" id="KW-1185">Reference proteome</keyword>
<feature type="transmembrane region" description="Helical" evidence="8">
    <location>
        <begin position="167"/>
        <end position="187"/>
    </location>
</feature>
<accession>A0AAD3TRQ0</accession>
<dbReference type="AlphaFoldDB" id="A0AAD3TRQ0"/>
<feature type="domain" description="Citrate transporter-like" evidence="9">
    <location>
        <begin position="181"/>
        <end position="529"/>
    </location>
</feature>
<feature type="transmembrane region" description="Helical" evidence="8">
    <location>
        <begin position="541"/>
        <end position="571"/>
    </location>
</feature>
<feature type="region of interest" description="Disordered" evidence="7">
    <location>
        <begin position="1"/>
        <end position="23"/>
    </location>
</feature>
<proteinExistence type="predicted"/>
<feature type="transmembrane region" description="Helical" evidence="8">
    <location>
        <begin position="365"/>
        <end position="390"/>
    </location>
</feature>
<feature type="transmembrane region" description="Helical" evidence="8">
    <location>
        <begin position="591"/>
        <end position="612"/>
    </location>
</feature>
<feature type="region of interest" description="Disordered" evidence="7">
    <location>
        <begin position="124"/>
        <end position="161"/>
    </location>
</feature>
<keyword evidence="3" id="KW-1003">Cell membrane</keyword>
<feature type="transmembrane region" description="Helical" evidence="8">
    <location>
        <begin position="500"/>
        <end position="529"/>
    </location>
</feature>
<dbReference type="InterPro" id="IPR004680">
    <property type="entry name" value="Cit_transptr-like_dom"/>
</dbReference>
<evidence type="ECO:0000313" key="10">
    <source>
        <dbReference type="EMBL" id="GMK55723.1"/>
    </source>
</evidence>
<sequence>MTSSSPGSPGALDTPQSSVSKHAFQATPGTARVIDARSIVTLVVFFAVNVLVIFPLCIPLPRVVGRVARTARDALLGQGRWDVYEANEGEVHSATDGAAEATKSASGLSVPPHPPLLLPSHLSAAHSPGASQASHPAPDNASSRSSRSSQSSRPSVPLPSSGRTRSYFTLGLATAPVAGVLLLLASTCIPGSVVRGGIVSGVRPYDIMTLFLSFAYISLSLDCTGLLRFLAFTVAARASSSGRTLFLALYALFALLSLVVGNDPVILSGTPFVAYFTIHTQVTPTPFLFAQFQAANLASALLVSSNPTNLVLTSSFHLSFLSFSAWTALPTVAAALLLYPVLAVQFRKQIPKTLSPTDVNPRGALIDPVGAIFTSTVFIVTIIVLVALSAAGLLEGVLGVWTVTAPAAILVLIRDGLHDLRTRRSEGATLTAEMEMEEMERIPNHPDVASHVVSRLPLPLLPFAFSMFILVDALDYTGWVSVWARWWAAWARAGGTAGCIWLMGVISVLGCNILGTNIGLTVLLSRILVVWRDTAAPSNRTLFGSVIALAIGSNFGAYSFVFSASLAGLLWRDILAQKGLVVGRLEFIRWNMVPLWTTMVVACLIVAAEVCVMF</sequence>
<dbReference type="Pfam" id="PF03600">
    <property type="entry name" value="CitMHS"/>
    <property type="match status" value="1"/>
</dbReference>
<feature type="transmembrane region" description="Helical" evidence="8">
    <location>
        <begin position="323"/>
        <end position="344"/>
    </location>
</feature>
<evidence type="ECO:0000256" key="1">
    <source>
        <dbReference type="ARBA" id="ARBA00004651"/>
    </source>
</evidence>
<dbReference type="PANTHER" id="PTHR43302:SF5">
    <property type="entry name" value="TRANSPORTER ARSB-RELATED"/>
    <property type="match status" value="1"/>
</dbReference>
<dbReference type="GO" id="GO:0005886">
    <property type="term" value="C:plasma membrane"/>
    <property type="evidence" value="ECO:0007669"/>
    <property type="project" value="UniProtKB-SubCell"/>
</dbReference>
<evidence type="ECO:0000313" key="11">
    <source>
        <dbReference type="Proteomes" id="UP001222932"/>
    </source>
</evidence>
<protein>
    <recommendedName>
        <fullName evidence="9">Citrate transporter-like domain-containing protein</fullName>
    </recommendedName>
</protein>
<evidence type="ECO:0000256" key="2">
    <source>
        <dbReference type="ARBA" id="ARBA00022448"/>
    </source>
</evidence>
<dbReference type="PANTHER" id="PTHR43302">
    <property type="entry name" value="TRANSPORTER ARSB-RELATED"/>
    <property type="match status" value="1"/>
</dbReference>
<gene>
    <name evidence="10" type="ORF">CspeluHIS016_0207790</name>
</gene>
<evidence type="ECO:0000259" key="9">
    <source>
        <dbReference type="Pfam" id="PF03600"/>
    </source>
</evidence>
<evidence type="ECO:0000256" key="8">
    <source>
        <dbReference type="SAM" id="Phobius"/>
    </source>
</evidence>
<name>A0AAD3TRQ0_9TREE</name>
<feature type="transmembrane region" description="Helical" evidence="8">
    <location>
        <begin position="39"/>
        <end position="60"/>
    </location>
</feature>
<keyword evidence="5 8" id="KW-1133">Transmembrane helix</keyword>
<keyword evidence="4 8" id="KW-0812">Transmembrane</keyword>
<feature type="transmembrane region" description="Helical" evidence="8">
    <location>
        <begin position="244"/>
        <end position="261"/>
    </location>
</feature>
<evidence type="ECO:0000256" key="6">
    <source>
        <dbReference type="ARBA" id="ARBA00023136"/>
    </source>
</evidence>
<comment type="caution">
    <text evidence="10">The sequence shown here is derived from an EMBL/GenBank/DDBJ whole genome shotgun (WGS) entry which is preliminary data.</text>
</comment>
<evidence type="ECO:0000256" key="7">
    <source>
        <dbReference type="SAM" id="MobiDB-lite"/>
    </source>
</evidence>
<feature type="transmembrane region" description="Helical" evidence="8">
    <location>
        <begin position="460"/>
        <end position="480"/>
    </location>
</feature>
<feature type="compositionally biased region" description="Low complexity" evidence="7">
    <location>
        <begin position="142"/>
        <end position="161"/>
    </location>
</feature>
<dbReference type="EMBL" id="BTCM01000002">
    <property type="protein sequence ID" value="GMK55723.1"/>
    <property type="molecule type" value="Genomic_DNA"/>
</dbReference>
<feature type="transmembrane region" description="Helical" evidence="8">
    <location>
        <begin position="207"/>
        <end position="232"/>
    </location>
</feature>
<evidence type="ECO:0000256" key="5">
    <source>
        <dbReference type="ARBA" id="ARBA00022989"/>
    </source>
</evidence>
<keyword evidence="6 8" id="KW-0472">Membrane</keyword>
<reference evidence="10" key="1">
    <citation type="journal article" date="2023" name="BMC Genomics">
        <title>Chromosome-level genome assemblies of Cutaneotrichosporon spp. (Trichosporonales, Basidiomycota) reveal imbalanced evolution between nucleotide sequences and chromosome synteny.</title>
        <authorList>
            <person name="Kobayashi Y."/>
            <person name="Kayamori A."/>
            <person name="Aoki K."/>
            <person name="Shiwa Y."/>
            <person name="Matsutani M."/>
            <person name="Fujita N."/>
            <person name="Sugita T."/>
            <person name="Iwasaki W."/>
            <person name="Tanaka N."/>
            <person name="Takashima M."/>
        </authorList>
    </citation>
    <scope>NUCLEOTIDE SEQUENCE</scope>
    <source>
        <strain evidence="10">HIS016</strain>
    </source>
</reference>
<reference evidence="10" key="2">
    <citation type="submission" date="2023-06" db="EMBL/GenBank/DDBJ databases">
        <authorList>
            <person name="Kobayashi Y."/>
            <person name="Kayamori A."/>
            <person name="Aoki K."/>
            <person name="Shiwa Y."/>
            <person name="Fujita N."/>
            <person name="Sugita T."/>
            <person name="Iwasaki W."/>
            <person name="Tanaka N."/>
            <person name="Takashima M."/>
        </authorList>
    </citation>
    <scope>NUCLEOTIDE SEQUENCE</scope>
    <source>
        <strain evidence="10">HIS016</strain>
    </source>
</reference>
<evidence type="ECO:0000256" key="3">
    <source>
        <dbReference type="ARBA" id="ARBA00022475"/>
    </source>
</evidence>
<dbReference type="GO" id="GO:0055085">
    <property type="term" value="P:transmembrane transport"/>
    <property type="evidence" value="ECO:0007669"/>
    <property type="project" value="InterPro"/>
</dbReference>